<evidence type="ECO:0000256" key="1">
    <source>
        <dbReference type="SAM" id="Phobius"/>
    </source>
</evidence>
<evidence type="ECO:0000313" key="3">
    <source>
        <dbReference type="Proteomes" id="UP000346772"/>
    </source>
</evidence>
<feature type="transmembrane region" description="Helical" evidence="1">
    <location>
        <begin position="146"/>
        <end position="165"/>
    </location>
</feature>
<feature type="transmembrane region" description="Helical" evidence="1">
    <location>
        <begin position="55"/>
        <end position="76"/>
    </location>
</feature>
<organism evidence="2 3">
    <name type="scientific">Clostridioides difficile</name>
    <name type="common">Peptoclostridium difficile</name>
    <dbReference type="NCBI Taxonomy" id="1496"/>
    <lineage>
        <taxon>Bacteria</taxon>
        <taxon>Bacillati</taxon>
        <taxon>Bacillota</taxon>
        <taxon>Clostridia</taxon>
        <taxon>Peptostreptococcales</taxon>
        <taxon>Peptostreptococcaceae</taxon>
        <taxon>Clostridioides</taxon>
    </lineage>
</organism>
<keyword evidence="1" id="KW-0472">Membrane</keyword>
<feature type="transmembrane region" description="Helical" evidence="1">
    <location>
        <begin position="22"/>
        <end position="43"/>
    </location>
</feature>
<name>A0AAX3GXV2_CLODI</name>
<accession>A0AAX3GXV2</accession>
<reference evidence="2 3" key="1">
    <citation type="submission" date="2019-02" db="EMBL/GenBank/DDBJ databases">
        <authorList>
            <consortium name="Pathogen Informatics"/>
        </authorList>
    </citation>
    <scope>NUCLEOTIDE SEQUENCE [LARGE SCALE GENOMIC DNA]</scope>
    <source>
        <strain evidence="2 3">078GUE027</strain>
    </source>
</reference>
<keyword evidence="1" id="KW-0812">Transmembrane</keyword>
<proteinExistence type="predicted"/>
<gene>
    <name evidence="2" type="ORF">SAMEA1710456_01113</name>
</gene>
<protein>
    <submittedName>
        <fullName evidence="2">Membrane protein</fullName>
    </submittedName>
</protein>
<dbReference type="AlphaFoldDB" id="A0AAX3GXV2"/>
<comment type="caution">
    <text evidence="2">The sequence shown here is derived from an EMBL/GenBank/DDBJ whole genome shotgun (WGS) entry which is preliminary data.</text>
</comment>
<evidence type="ECO:0000313" key="2">
    <source>
        <dbReference type="EMBL" id="VFD53641.1"/>
    </source>
</evidence>
<dbReference type="EMBL" id="CAADAT010000004">
    <property type="protein sequence ID" value="VFD53641.1"/>
    <property type="molecule type" value="Genomic_DNA"/>
</dbReference>
<keyword evidence="1" id="KW-1133">Transmembrane helix</keyword>
<sequence>MSMYKKHKFIKNIKQAWYKIKLIDRCLIIVMAILMFQSIYNLFVNEVNSQDTTTIDVVVRTTSAAIFGYFLSVNFIKRPSRKYINTDVSSNFFIDNNLSKKSQESSQNNVMNVKNTIGFTSETDNYEKKIPTNNTEDFEDGETSELQIVIATVICVVALTVLFVVRNFTTTTSASLGTISQMRDFVSGCVGFLLGCPSRPD</sequence>
<dbReference type="Proteomes" id="UP000346772">
    <property type="component" value="Unassembled WGS sequence"/>
</dbReference>